<evidence type="ECO:0000313" key="2">
    <source>
        <dbReference type="Proteomes" id="UP001247805"/>
    </source>
</evidence>
<organism evidence="1 2">
    <name type="scientific">Paraglaciecola aquimarina</name>
    <dbReference type="NCBI Taxonomy" id="1235557"/>
    <lineage>
        <taxon>Bacteria</taxon>
        <taxon>Pseudomonadati</taxon>
        <taxon>Pseudomonadota</taxon>
        <taxon>Gammaproteobacteria</taxon>
        <taxon>Alteromonadales</taxon>
        <taxon>Alteromonadaceae</taxon>
        <taxon>Paraglaciecola</taxon>
    </lineage>
</organism>
<evidence type="ECO:0008006" key="3">
    <source>
        <dbReference type="Google" id="ProtNLM"/>
    </source>
</evidence>
<gene>
    <name evidence="1" type="ORF">RS130_20045</name>
</gene>
<reference evidence="1 2" key="1">
    <citation type="submission" date="2023-10" db="EMBL/GenBank/DDBJ databases">
        <title>Glaciecola aquimarina strain GGW-M5 nov., isolated from a coastal seawater.</title>
        <authorList>
            <person name="Bayburt H."/>
            <person name="Kim J.M."/>
            <person name="Choi B.J."/>
            <person name="Jeon C.O."/>
        </authorList>
    </citation>
    <scope>NUCLEOTIDE SEQUENCE [LARGE SCALE GENOMIC DNA]</scope>
    <source>
        <strain evidence="1 2">KCTC 32108</strain>
    </source>
</reference>
<evidence type="ECO:0000313" key="1">
    <source>
        <dbReference type="EMBL" id="MDU0355872.1"/>
    </source>
</evidence>
<protein>
    <recommendedName>
        <fullName evidence="3">EamA domain-containing protein</fullName>
    </recommendedName>
</protein>
<dbReference type="EMBL" id="JAWDIO010000002">
    <property type="protein sequence ID" value="MDU0355872.1"/>
    <property type="molecule type" value="Genomic_DNA"/>
</dbReference>
<keyword evidence="2" id="KW-1185">Reference proteome</keyword>
<accession>A0ABU3T115</accession>
<comment type="caution">
    <text evidence="1">The sequence shown here is derived from an EMBL/GenBank/DDBJ whole genome shotgun (WGS) entry which is preliminary data.</text>
</comment>
<dbReference type="Proteomes" id="UP001247805">
    <property type="component" value="Unassembled WGS sequence"/>
</dbReference>
<dbReference type="RefSeq" id="WP_316027391.1">
    <property type="nucleotide sequence ID" value="NZ_JAWDIO010000002.1"/>
</dbReference>
<proteinExistence type="predicted"/>
<name>A0ABU3T115_9ALTE</name>
<sequence>MNNLVFVLTFAGGILFALNYKKSQSLVAVSIEHSAYGLWLFTVGLGQQLAFPSG</sequence>